<dbReference type="InterPro" id="IPR016112">
    <property type="entry name" value="VP_dsDNA_II"/>
</dbReference>
<dbReference type="EMBL" id="MN739022">
    <property type="protein sequence ID" value="QHT35525.1"/>
    <property type="molecule type" value="Genomic_DNA"/>
</dbReference>
<proteinExistence type="predicted"/>
<dbReference type="InterPro" id="IPR038519">
    <property type="entry name" value="MCP_C_sf"/>
</dbReference>
<name>A0A6C0F8N5_9ZZZZ</name>
<protein>
    <recommendedName>
        <fullName evidence="4">Major capsid protein N-terminal domain-containing protein</fullName>
    </recommendedName>
</protein>
<dbReference type="InterPro" id="IPR007542">
    <property type="entry name" value="MCP_C"/>
</dbReference>
<reference evidence="3" key="1">
    <citation type="journal article" date="2020" name="Nature">
        <title>Giant virus diversity and host interactions through global metagenomics.</title>
        <authorList>
            <person name="Schulz F."/>
            <person name="Roux S."/>
            <person name="Paez-Espino D."/>
            <person name="Jungbluth S."/>
            <person name="Walsh D.A."/>
            <person name="Denef V.J."/>
            <person name="McMahon K.D."/>
            <person name="Konstantinidis K.T."/>
            <person name="Eloe-Fadrosh E.A."/>
            <person name="Kyrpides N.C."/>
            <person name="Woyke T."/>
        </authorList>
    </citation>
    <scope>NUCLEOTIDE SEQUENCE</scope>
    <source>
        <strain evidence="3">GVMAG-M-3300009180-45</strain>
    </source>
</reference>
<dbReference type="Pfam" id="PF04451">
    <property type="entry name" value="Capsid_NCLDV"/>
    <property type="match status" value="1"/>
</dbReference>
<dbReference type="GO" id="GO:0005198">
    <property type="term" value="F:structural molecule activity"/>
    <property type="evidence" value="ECO:0007669"/>
    <property type="project" value="InterPro"/>
</dbReference>
<evidence type="ECO:0000313" key="3">
    <source>
        <dbReference type="EMBL" id="QHT35525.1"/>
    </source>
</evidence>
<feature type="domain" description="Major capsid protein C-terminal" evidence="1">
    <location>
        <begin position="325"/>
        <end position="524"/>
    </location>
</feature>
<dbReference type="Gene3D" id="2.70.9.20">
    <property type="entry name" value="Major capsid protein Vp54"/>
    <property type="match status" value="1"/>
</dbReference>
<dbReference type="AlphaFoldDB" id="A0A6C0F8N5"/>
<organism evidence="3">
    <name type="scientific">viral metagenome</name>
    <dbReference type="NCBI Taxonomy" id="1070528"/>
    <lineage>
        <taxon>unclassified sequences</taxon>
        <taxon>metagenomes</taxon>
        <taxon>organismal metagenomes</taxon>
    </lineage>
</organism>
<accession>A0A6C0F8N5</accession>
<dbReference type="Pfam" id="PF16903">
    <property type="entry name" value="Capsid_N"/>
    <property type="match status" value="1"/>
</dbReference>
<sequence length="599" mass="66494">MPGGLLQLVAIGAQNELVNGSPSMTHFRAVYRRHTNFAMESIRMTFTSSDLGFDQTTTRTIPCRIDRYAQLLHDTYLVITLPDIWSPLCSLGTSAPPTGYDSRSNSIGYEFRWIDNIGYNLIDHVEITANGQVLQRLTGEWLKFYSYLTHDPNKRKLVDQMVGNVPEITDPANAYDRMGQYPHAVTPLNQPGGIPNTKTPEPSIRSRQLVIPLHFWFCENPGMALPLVSMQNSDVFINVAFRPLNQLYTVIDVNPLNTATYGTRVRSSNKGYNPSAPTAPYDSIGRFLSPPALDGSPTNSTLTTFFPDPYLEGNFIYLTEMEMAQLASADQTFLVKTVTYTNNPGQYGGNSDVLIPFFNLVTRVVWTSQRSDKILANDWDNYTNWDNPDRAPFTTTGTANDAFSSTTNSTETQTFLYSSGQLQISSVYPRDPITNGQLLLDGKERFSVKPTSYFSLLQMYKHTTGDAPKLPGVYMYSFALNNDLYQPSGAINGSLFNKVVLRLTLQQPLVTTAGVASQQTLFAITSTVNSPNPVYITAAQCALRDPVTGLPLYPFVTPVVVNTNGDNVIFAYTYNLGVYVESVNFLRIVSGLANFVFAN</sequence>
<dbReference type="SUPFAM" id="SSF49749">
    <property type="entry name" value="Group II dsDNA viruses VP"/>
    <property type="match status" value="2"/>
</dbReference>
<dbReference type="Gene3D" id="2.70.9.10">
    <property type="entry name" value="Adenovirus Type 2 Hexon, domain 4"/>
    <property type="match status" value="1"/>
</dbReference>
<evidence type="ECO:0008006" key="4">
    <source>
        <dbReference type="Google" id="ProtNLM"/>
    </source>
</evidence>
<dbReference type="InterPro" id="IPR031654">
    <property type="entry name" value="Capsid_N"/>
</dbReference>
<evidence type="ECO:0000259" key="2">
    <source>
        <dbReference type="Pfam" id="PF16903"/>
    </source>
</evidence>
<evidence type="ECO:0000259" key="1">
    <source>
        <dbReference type="Pfam" id="PF04451"/>
    </source>
</evidence>
<feature type="domain" description="Major capsid protein N-terminal" evidence="2">
    <location>
        <begin position="25"/>
        <end position="253"/>
    </location>
</feature>